<keyword evidence="10" id="KW-0539">Nucleus</keyword>
<dbReference type="Pfam" id="PF05000">
    <property type="entry name" value="RNA_pol_Rpb1_4"/>
    <property type="match status" value="1"/>
</dbReference>
<dbReference type="Proteomes" id="UP001445076">
    <property type="component" value="Unassembled WGS sequence"/>
</dbReference>
<dbReference type="Gene3D" id="3.30.1490.180">
    <property type="entry name" value="RNA polymerase ii"/>
    <property type="match status" value="1"/>
</dbReference>
<dbReference type="Gene3D" id="2.40.40.20">
    <property type="match status" value="1"/>
</dbReference>
<feature type="compositionally biased region" description="Basic and acidic residues" evidence="12">
    <location>
        <begin position="1353"/>
        <end position="1364"/>
    </location>
</feature>
<evidence type="ECO:0000256" key="10">
    <source>
        <dbReference type="ARBA" id="ARBA00023242"/>
    </source>
</evidence>
<dbReference type="FunFam" id="2.40.40.20:FF:000019">
    <property type="entry name" value="DNA-directed RNA polymerase II subunit RPB1"/>
    <property type="match status" value="1"/>
</dbReference>
<dbReference type="GO" id="GO:0003677">
    <property type="term" value="F:DNA binding"/>
    <property type="evidence" value="ECO:0007669"/>
    <property type="project" value="InterPro"/>
</dbReference>
<dbReference type="Pfam" id="PF04998">
    <property type="entry name" value="RNA_pol_Rpb1_5"/>
    <property type="match status" value="1"/>
</dbReference>
<keyword evidence="7" id="KW-0862">Zinc</keyword>
<dbReference type="FunFam" id="3.30.1490.180:FF:000003">
    <property type="entry name" value="DNA-directed RNA polymerase subunit"/>
    <property type="match status" value="1"/>
</dbReference>
<dbReference type="GO" id="GO:0005736">
    <property type="term" value="C:RNA polymerase I complex"/>
    <property type="evidence" value="ECO:0007669"/>
    <property type="project" value="TreeGrafter"/>
</dbReference>
<dbReference type="InterPro" id="IPR007081">
    <property type="entry name" value="RNA_pol_Rpb1_5"/>
</dbReference>
<dbReference type="Gene3D" id="1.10.274.100">
    <property type="entry name" value="RNA polymerase Rpb1, domain 3"/>
    <property type="match status" value="1"/>
</dbReference>
<dbReference type="InterPro" id="IPR007066">
    <property type="entry name" value="RNA_pol_Rpb1_3"/>
</dbReference>
<dbReference type="Gene3D" id="1.10.150.390">
    <property type="match status" value="1"/>
</dbReference>
<feature type="compositionally biased region" description="Basic and acidic residues" evidence="12">
    <location>
        <begin position="1295"/>
        <end position="1304"/>
    </location>
</feature>
<gene>
    <name evidence="14" type="ORF">OTU49_009564</name>
</gene>
<evidence type="ECO:0000256" key="4">
    <source>
        <dbReference type="ARBA" id="ARBA00022679"/>
    </source>
</evidence>
<dbReference type="EMBL" id="JARKIK010000075">
    <property type="protein sequence ID" value="KAK8727455.1"/>
    <property type="molecule type" value="Genomic_DNA"/>
</dbReference>
<evidence type="ECO:0000256" key="7">
    <source>
        <dbReference type="ARBA" id="ARBA00022833"/>
    </source>
</evidence>
<dbReference type="EC" id="2.7.7.6" evidence="11"/>
<dbReference type="CDD" id="cd01435">
    <property type="entry name" value="RNAP_I_RPA1_N"/>
    <property type="match status" value="1"/>
</dbReference>
<dbReference type="Gene3D" id="1.10.132.30">
    <property type="match status" value="1"/>
</dbReference>
<dbReference type="Pfam" id="PF04997">
    <property type="entry name" value="RNA_pol_Rpb1_1"/>
    <property type="match status" value="1"/>
</dbReference>
<comment type="caution">
    <text evidence="14">The sequence shown here is derived from an EMBL/GenBank/DDBJ whole genome shotgun (WGS) entry which is preliminary data.</text>
</comment>
<dbReference type="Gene3D" id="3.30.70.2850">
    <property type="match status" value="1"/>
</dbReference>
<feature type="domain" description="RNA polymerase N-terminal" evidence="13">
    <location>
        <begin position="313"/>
        <end position="646"/>
    </location>
</feature>
<dbReference type="Gene3D" id="1.10.357.120">
    <property type="match status" value="1"/>
</dbReference>
<dbReference type="InterPro" id="IPR015699">
    <property type="entry name" value="DNA-dir_RNA_pol1_lsu_N"/>
</dbReference>
<proteinExistence type="inferred from homology"/>
<organism evidence="14 15">
    <name type="scientific">Cherax quadricarinatus</name>
    <name type="common">Australian red claw crayfish</name>
    <dbReference type="NCBI Taxonomy" id="27406"/>
    <lineage>
        <taxon>Eukaryota</taxon>
        <taxon>Metazoa</taxon>
        <taxon>Ecdysozoa</taxon>
        <taxon>Arthropoda</taxon>
        <taxon>Crustacea</taxon>
        <taxon>Multicrustacea</taxon>
        <taxon>Malacostraca</taxon>
        <taxon>Eumalacostraca</taxon>
        <taxon>Eucarida</taxon>
        <taxon>Decapoda</taxon>
        <taxon>Pleocyemata</taxon>
        <taxon>Astacidea</taxon>
        <taxon>Parastacoidea</taxon>
        <taxon>Parastacidae</taxon>
        <taxon>Cherax</taxon>
    </lineage>
</organism>
<keyword evidence="15" id="KW-1185">Reference proteome</keyword>
<dbReference type="SUPFAM" id="SSF64484">
    <property type="entry name" value="beta and beta-prime subunits of DNA dependent RNA-polymerase"/>
    <property type="match status" value="1"/>
</dbReference>
<evidence type="ECO:0000256" key="9">
    <source>
        <dbReference type="ARBA" id="ARBA00023163"/>
    </source>
</evidence>
<evidence type="ECO:0000256" key="2">
    <source>
        <dbReference type="ARBA" id="ARBA00006460"/>
    </source>
</evidence>
<evidence type="ECO:0000256" key="6">
    <source>
        <dbReference type="ARBA" id="ARBA00022723"/>
    </source>
</evidence>
<dbReference type="InterPro" id="IPR007080">
    <property type="entry name" value="RNA_pol_Rpb1_1"/>
</dbReference>
<evidence type="ECO:0000256" key="3">
    <source>
        <dbReference type="ARBA" id="ARBA00022478"/>
    </source>
</evidence>
<comment type="similarity">
    <text evidence="2 11">Belongs to the RNA polymerase beta' chain family.</text>
</comment>
<dbReference type="InterPro" id="IPR038120">
    <property type="entry name" value="Rpb1_funnel_sf"/>
</dbReference>
<keyword evidence="4 11" id="KW-0808">Transferase</keyword>
<dbReference type="InterPro" id="IPR045867">
    <property type="entry name" value="DNA-dir_RpoC_beta_prime"/>
</dbReference>
<feature type="compositionally biased region" description="Acidic residues" evidence="12">
    <location>
        <begin position="1313"/>
        <end position="1329"/>
    </location>
</feature>
<accession>A0AAW0W9P5</accession>
<dbReference type="InterPro" id="IPR000722">
    <property type="entry name" value="RNA_pol_asu"/>
</dbReference>
<evidence type="ECO:0000313" key="15">
    <source>
        <dbReference type="Proteomes" id="UP001445076"/>
    </source>
</evidence>
<dbReference type="GO" id="GO:0046872">
    <property type="term" value="F:metal ion binding"/>
    <property type="evidence" value="ECO:0007669"/>
    <property type="project" value="UniProtKB-KW"/>
</dbReference>
<feature type="compositionally biased region" description="Acidic residues" evidence="12">
    <location>
        <begin position="1365"/>
        <end position="1381"/>
    </location>
</feature>
<dbReference type="CDD" id="cd00084">
    <property type="entry name" value="HMG-box_SF"/>
    <property type="match status" value="1"/>
</dbReference>
<dbReference type="Pfam" id="PF04983">
    <property type="entry name" value="RNA_pol_Rpb1_3"/>
    <property type="match status" value="1"/>
</dbReference>
<evidence type="ECO:0000256" key="12">
    <source>
        <dbReference type="SAM" id="MobiDB-lite"/>
    </source>
</evidence>
<comment type="catalytic activity">
    <reaction evidence="11">
        <text>RNA(n) + a ribonucleoside 5'-triphosphate = RNA(n+1) + diphosphate</text>
        <dbReference type="Rhea" id="RHEA:21248"/>
        <dbReference type="Rhea" id="RHEA-COMP:14527"/>
        <dbReference type="Rhea" id="RHEA-COMP:17342"/>
        <dbReference type="ChEBI" id="CHEBI:33019"/>
        <dbReference type="ChEBI" id="CHEBI:61557"/>
        <dbReference type="ChEBI" id="CHEBI:140395"/>
        <dbReference type="EC" id="2.7.7.6"/>
    </reaction>
</comment>
<comment type="function">
    <text evidence="11">DNA-dependent RNA polymerase catalyzes the transcription of DNA into RNA using the four ribonucleoside triphosphates as substrates.</text>
</comment>
<dbReference type="InterPro" id="IPR007083">
    <property type="entry name" value="RNA_pol_Rpb1_4"/>
</dbReference>
<evidence type="ECO:0000256" key="5">
    <source>
        <dbReference type="ARBA" id="ARBA00022695"/>
    </source>
</evidence>
<keyword evidence="5 11" id="KW-0548">Nucleotidyltransferase</keyword>
<comment type="subcellular location">
    <subcellularLocation>
        <location evidence="1">Nucleus</location>
    </subcellularLocation>
</comment>
<dbReference type="PANTHER" id="PTHR19376">
    <property type="entry name" value="DNA-DIRECTED RNA POLYMERASE"/>
    <property type="match status" value="1"/>
</dbReference>
<dbReference type="GO" id="GO:0006351">
    <property type="term" value="P:DNA-templated transcription"/>
    <property type="evidence" value="ECO:0007669"/>
    <property type="project" value="InterPro"/>
</dbReference>
<keyword evidence="9 11" id="KW-0804">Transcription</keyword>
<evidence type="ECO:0000256" key="8">
    <source>
        <dbReference type="ARBA" id="ARBA00022842"/>
    </source>
</evidence>
<name>A0AAW0W9P5_CHEQU</name>
<feature type="compositionally biased region" description="Basic and acidic residues" evidence="12">
    <location>
        <begin position="1270"/>
        <end position="1281"/>
    </location>
</feature>
<dbReference type="InterPro" id="IPR047107">
    <property type="entry name" value="DNA-dir_RNA_pol1_lsu_C"/>
</dbReference>
<dbReference type="InterPro" id="IPR044893">
    <property type="entry name" value="RNA_pol_Rpb1_clamp_domain"/>
</dbReference>
<keyword evidence="8" id="KW-0460">Magnesium</keyword>
<feature type="region of interest" description="Disordered" evidence="12">
    <location>
        <begin position="1261"/>
        <end position="1381"/>
    </location>
</feature>
<reference evidence="14 15" key="1">
    <citation type="journal article" date="2024" name="BMC Genomics">
        <title>Genome assembly of redclaw crayfish (Cherax quadricarinatus) provides insights into its immune adaptation and hypoxia tolerance.</title>
        <authorList>
            <person name="Liu Z."/>
            <person name="Zheng J."/>
            <person name="Li H."/>
            <person name="Fang K."/>
            <person name="Wang S."/>
            <person name="He J."/>
            <person name="Zhou D."/>
            <person name="Weng S."/>
            <person name="Chi M."/>
            <person name="Gu Z."/>
            <person name="He J."/>
            <person name="Li F."/>
            <person name="Wang M."/>
        </authorList>
    </citation>
    <scope>NUCLEOTIDE SEQUENCE [LARGE SCALE GENOMIC DNA]</scope>
    <source>
        <strain evidence="14">ZL_2023a</strain>
    </source>
</reference>
<feature type="compositionally biased region" description="Acidic residues" evidence="12">
    <location>
        <begin position="1342"/>
        <end position="1352"/>
    </location>
</feature>
<dbReference type="SMART" id="SM00663">
    <property type="entry name" value="RPOLA_N"/>
    <property type="match status" value="1"/>
</dbReference>
<keyword evidence="3 11" id="KW-0240">DNA-directed RNA polymerase</keyword>
<dbReference type="PANTHER" id="PTHR19376:SF11">
    <property type="entry name" value="DNA-DIRECTED RNA POLYMERASE I SUBUNIT RPA1"/>
    <property type="match status" value="1"/>
</dbReference>
<dbReference type="CDD" id="cd02735">
    <property type="entry name" value="RNAP_I_Rpa1_C"/>
    <property type="match status" value="1"/>
</dbReference>
<keyword evidence="6" id="KW-0479">Metal-binding</keyword>
<evidence type="ECO:0000256" key="11">
    <source>
        <dbReference type="RuleBase" id="RU004279"/>
    </source>
</evidence>
<dbReference type="Gene3D" id="4.10.860.120">
    <property type="entry name" value="RNA polymerase II, clamp domain"/>
    <property type="match status" value="1"/>
</dbReference>
<dbReference type="InterPro" id="IPR006592">
    <property type="entry name" value="RNA_pol_N"/>
</dbReference>
<dbReference type="Pfam" id="PF00623">
    <property type="entry name" value="RNA_pol_Rpb1_2"/>
    <property type="match status" value="1"/>
</dbReference>
<evidence type="ECO:0000313" key="14">
    <source>
        <dbReference type="EMBL" id="KAK8727455.1"/>
    </source>
</evidence>
<feature type="non-terminal residue" evidence="14">
    <location>
        <position position="1"/>
    </location>
</feature>
<evidence type="ECO:0000256" key="1">
    <source>
        <dbReference type="ARBA" id="ARBA00004123"/>
    </source>
</evidence>
<dbReference type="InterPro" id="IPR042102">
    <property type="entry name" value="RNA_pol_Rpb1_3_sf"/>
</dbReference>
<sequence length="1569" mass="177914">GIIMGSYGQVMHTSVNNITFRVYTEEEIKEISVVKITNDQSFNELGHQLRDGIYDLRMGPLIKHVQDVCETCGQDGFRCLGHCGHIELPLPVYNPIFYEDLKKLLSVMCISCYKLQSDEYQVMQLSYQIRLLNEGYGQQALEVQDMVAQIMSDERESDEVLTGVGDRIIQGSEKNFNKSNKMQAIGATLKTYYEKVIEEGTCHREVSTSIIKAIQQQIIKKFVEDCKTRKLCKYCKRSKVKLTFQYSRFMVKSQRFKNHKKNDALVTVDVDNQSYITTEQIRTILRKCWEKDKELLVCLYPILASSKLEHPTDLFFMTCLLVMPPKFRPCNLQGGIMVEHESSVLLKGVVRMAKVLTFLISVVKGTITELPEELKYLLSEVSGETPVEKTQSIWYQMQSYVDNLFDSEINSSSKLTTRGIRQVIEKKCGLFRRNLMGKRVNYSARSVAAPDPLLAVDEVGVPMDFALKLTYPVPVTQWNVQELRQLVKNGPAVYPGAVMIEDEEGKKKRLRDDDAIQRIAIANKLLTPPESHVRRVNATKIVYRHLQNGDFVLMNRQPTLHRPSIQAHRARVLPKDRVLRMPYANCKAYNADFDGDELNLHFPQNELARSEAHHIVTTHNQYLTPKDGSPLAGLIQDCVVASVMLTMRQTFFSREDYQQLVYTGLSDKCDRIKMLPPAILKPKQLWSGKQVISTLLHNIIPKNVARPSFTFKTSVKVDLYGGSVASKLLSSINRLCVYYLKWAGHTISVKEFITPSHVSAKRRAVLADLIKRTPAEVSAKFGIAEEHFQDYYEKAHMKGSEKDMAAIDAAYTSVLGSTTSEVTGENERGLIRRSLDNHMRMMVDTGAKGSKVNMNQIASLFGSVAIDGKRMPLSITGRSLPSFKPYDPNPVAGGYISNRFMTGINPQSYFFLCIVGRDFDYGEDGLDVTKVPFLKNPETLDVVVKNHSLLLNSQALSLARSVGEKDLVDAYTRKMKKWHKKNSNTENVRRSAFLKFSKKMKDTVESAGYSERTGRANSSKELQDMWHNMTLEEKKKFMKDSSKRPDPVNSVFSGASNLGVVSEAVDDLIERYYEEMYSRQPTQQQKLTWEEVATTVHMKALNSKVDPGEAVGALCAQAIGEPLTQMTLNTFHFAGKDELNVTLGVPRMVEILKTANKKISTPIMEVAFHPHITRSQAESLRIRLSEVSLSAVMLRLDVRSEPEKNRRGHNHRRINIKFTFLPHREYKHIYAVNPSQVLNYVEHYFIPKVLLKEIQKSCSMGRKMCSSADTTERKSKEKGNTEDNDDDDGLNTAEDTERYREKIDGTFGKVNAEDDDDNDVEEVGEEDADATAASRKRKSEEQDYSEDENEAESSDKDESEKETVSEDEGLGEETKSDEEDVTIALPISGLNYDIPSIVRQKSEKALIHFVPNIRRVFIVEKDGKLLLRTEGVNILKMCEWEHMLDVNRLYTNNIHQVAERYGIEAAQRSVIRELRAVQSAYDIKVDFRHLSLLADYFTCEGVYKACSRSGLNSCVSPLQKMSFETCLNVLKNAILRDEKDHMSSPSANIALGQPVKMGTNSMHILPILT</sequence>
<protein>
    <recommendedName>
        <fullName evidence="11">DNA-directed RNA polymerase subunit</fullName>
        <ecNumber evidence="11">2.7.7.6</ecNumber>
    </recommendedName>
</protein>
<dbReference type="GO" id="GO:0003899">
    <property type="term" value="F:DNA-directed RNA polymerase activity"/>
    <property type="evidence" value="ECO:0007669"/>
    <property type="project" value="UniProtKB-EC"/>
</dbReference>
<evidence type="ECO:0000259" key="13">
    <source>
        <dbReference type="SMART" id="SM00663"/>
    </source>
</evidence>